<comment type="caution">
    <text evidence="6">The sequence shown here is derived from an EMBL/GenBank/DDBJ whole genome shotgun (WGS) entry which is preliminary data.</text>
</comment>
<evidence type="ECO:0000256" key="5">
    <source>
        <dbReference type="HAMAP-Rule" id="MF_00113"/>
    </source>
</evidence>
<dbReference type="PATRIC" id="fig|1702214.3.peg.1682"/>
<evidence type="ECO:0000313" key="7">
    <source>
        <dbReference type="Proteomes" id="UP000054172"/>
    </source>
</evidence>
<dbReference type="AlphaFoldDB" id="A0A0Q4BA51"/>
<dbReference type="InterPro" id="IPR042119">
    <property type="entry name" value="QueA_dom2"/>
</dbReference>
<dbReference type="Pfam" id="PF02547">
    <property type="entry name" value="Queuosine_synth"/>
    <property type="match status" value="1"/>
</dbReference>
<keyword evidence="7" id="KW-1185">Reference proteome</keyword>
<sequence length="349" mass="39659">MKLSQFQFDLPQELVARYPTEERDKARLMVGTRRNGKIEHKQFKDLLHYLGDGDTLVMNDTKVFPARLHGKKEKTQADIEVFLLRELNAESRLWDVLVDPARKIRIGNKLYFGEGDMMVAEVVDNTTSRGRTLRFLYDGPHEEFRARLFELGETPLPKSVGRPPEPVDVERYQTIYAEHEGAVAAPTAGLHISRELLKRLQIKGVNLGFITLHVGLGNFRRIEVEDLSKHKADAEQIVITQAAADLINNTLDKGKQVCAVGTTVVRTLESSVTTDNRVLSFSGWTNKFIFPPYAVQLPTMLVTNFHLPCTAQMMTVASFTGYEFMREMYEIAVREKYQFGTYGDAMLVL</sequence>
<dbReference type="UniPathway" id="UPA00392"/>
<comment type="catalytic activity">
    <reaction evidence="5">
        <text>7-aminomethyl-7-carbaguanosine(34) in tRNA + S-adenosyl-L-methionine = epoxyqueuosine(34) in tRNA + adenine + L-methionine + 2 H(+)</text>
        <dbReference type="Rhea" id="RHEA:32155"/>
        <dbReference type="Rhea" id="RHEA-COMP:10342"/>
        <dbReference type="Rhea" id="RHEA-COMP:18582"/>
        <dbReference type="ChEBI" id="CHEBI:15378"/>
        <dbReference type="ChEBI" id="CHEBI:16708"/>
        <dbReference type="ChEBI" id="CHEBI:57844"/>
        <dbReference type="ChEBI" id="CHEBI:59789"/>
        <dbReference type="ChEBI" id="CHEBI:82833"/>
        <dbReference type="ChEBI" id="CHEBI:194443"/>
        <dbReference type="EC" id="2.4.99.17"/>
    </reaction>
</comment>
<comment type="function">
    <text evidence="5">Transfers and isomerizes the ribose moiety from AdoMet to the 7-aminomethyl group of 7-deazaguanine (preQ1-tRNA) to give epoxyqueuosine (oQ-tRNA).</text>
</comment>
<dbReference type="Gene3D" id="2.40.10.240">
    <property type="entry name" value="QueA-like"/>
    <property type="match status" value="1"/>
</dbReference>
<dbReference type="Proteomes" id="UP000054172">
    <property type="component" value="Unassembled WGS sequence"/>
</dbReference>
<dbReference type="NCBIfam" id="NF001140">
    <property type="entry name" value="PRK00147.1"/>
    <property type="match status" value="1"/>
</dbReference>
<dbReference type="HAMAP" id="MF_00113">
    <property type="entry name" value="QueA"/>
    <property type="match status" value="1"/>
</dbReference>
<dbReference type="GO" id="GO:0005737">
    <property type="term" value="C:cytoplasm"/>
    <property type="evidence" value="ECO:0007669"/>
    <property type="project" value="UniProtKB-SubCell"/>
</dbReference>
<dbReference type="PANTHER" id="PTHR30307:SF0">
    <property type="entry name" value="S-ADENOSYLMETHIONINE:TRNA RIBOSYLTRANSFERASE-ISOMERASE"/>
    <property type="match status" value="1"/>
</dbReference>
<dbReference type="SUPFAM" id="SSF111337">
    <property type="entry name" value="QueA-like"/>
    <property type="match status" value="1"/>
</dbReference>
<gene>
    <name evidence="5" type="primary">queA</name>
    <name evidence="6" type="ORF">AL399_01045</name>
</gene>
<evidence type="ECO:0000256" key="1">
    <source>
        <dbReference type="ARBA" id="ARBA00022490"/>
    </source>
</evidence>
<keyword evidence="2 5" id="KW-0808">Transferase</keyword>
<dbReference type="GO" id="GO:0008616">
    <property type="term" value="P:tRNA queuosine(34) biosynthetic process"/>
    <property type="evidence" value="ECO:0007669"/>
    <property type="project" value="UniProtKB-UniRule"/>
</dbReference>
<comment type="pathway">
    <text evidence="5">tRNA modification; tRNA-queuosine biosynthesis.</text>
</comment>
<keyword evidence="3 5" id="KW-0949">S-adenosyl-L-methionine</keyword>
<keyword evidence="1 5" id="KW-0963">Cytoplasm</keyword>
<protein>
    <recommendedName>
        <fullName evidence="5">S-adenosylmethionine:tRNA ribosyltransferase-isomerase</fullName>
        <ecNumber evidence="5">2.4.99.17</ecNumber>
    </recommendedName>
    <alternativeName>
        <fullName evidence="5">Queuosine biosynthesis protein QueA</fullName>
    </alternativeName>
</protein>
<evidence type="ECO:0000256" key="3">
    <source>
        <dbReference type="ARBA" id="ARBA00022691"/>
    </source>
</evidence>
<evidence type="ECO:0000256" key="2">
    <source>
        <dbReference type="ARBA" id="ARBA00022679"/>
    </source>
</evidence>
<keyword evidence="4 5" id="KW-0671">Queuosine biosynthesis</keyword>
<dbReference type="STRING" id="1702214.AL399_01045"/>
<reference evidence="6" key="1">
    <citation type="submission" date="2015-08" db="EMBL/GenBank/DDBJ databases">
        <title>Candidatus Bacteriodes Periocalifornicus.</title>
        <authorList>
            <person name="McLean J.S."/>
            <person name="Kelley S."/>
        </authorList>
    </citation>
    <scope>NUCLEOTIDE SEQUENCE [LARGE SCALE GENOMIC DNA]</scope>
    <source>
        <strain evidence="6">12B</strain>
    </source>
</reference>
<comment type="subcellular location">
    <subcellularLocation>
        <location evidence="5">Cytoplasm</location>
    </subcellularLocation>
</comment>
<evidence type="ECO:0000313" key="6">
    <source>
        <dbReference type="EMBL" id="KQM09514.1"/>
    </source>
</evidence>
<comment type="subunit">
    <text evidence="5">Monomer.</text>
</comment>
<name>A0A0Q4BA51_9BACT</name>
<dbReference type="InterPro" id="IPR003699">
    <property type="entry name" value="QueA"/>
</dbReference>
<comment type="similarity">
    <text evidence="5">Belongs to the QueA family.</text>
</comment>
<organism evidence="6 7">
    <name type="scientific">Candidatus [Bacteroides] periocalifornicus</name>
    <dbReference type="NCBI Taxonomy" id="1702214"/>
    <lineage>
        <taxon>Bacteria</taxon>
        <taxon>Pseudomonadati</taxon>
        <taxon>Bacteroidota</taxon>
    </lineage>
</organism>
<dbReference type="InterPro" id="IPR036100">
    <property type="entry name" value="QueA_sf"/>
</dbReference>
<dbReference type="InterPro" id="IPR042118">
    <property type="entry name" value="QueA_dom1"/>
</dbReference>
<dbReference type="EMBL" id="LIIK01000003">
    <property type="protein sequence ID" value="KQM09514.1"/>
    <property type="molecule type" value="Genomic_DNA"/>
</dbReference>
<dbReference type="GO" id="GO:0051075">
    <property type="term" value="F:S-adenosylmethionine:tRNA ribosyltransferase-isomerase activity"/>
    <property type="evidence" value="ECO:0007669"/>
    <property type="project" value="UniProtKB-EC"/>
</dbReference>
<proteinExistence type="inferred from homology"/>
<evidence type="ECO:0000256" key="4">
    <source>
        <dbReference type="ARBA" id="ARBA00022785"/>
    </source>
</evidence>
<dbReference type="NCBIfam" id="TIGR00113">
    <property type="entry name" value="queA"/>
    <property type="match status" value="1"/>
</dbReference>
<dbReference type="EC" id="2.4.99.17" evidence="5"/>
<dbReference type="PANTHER" id="PTHR30307">
    <property type="entry name" value="S-ADENOSYLMETHIONINE:TRNA RIBOSYLTRANSFERASE-ISOMERASE"/>
    <property type="match status" value="1"/>
</dbReference>
<dbReference type="FunFam" id="2.40.10.240:FF:000002">
    <property type="entry name" value="S-adenosylmethionine:tRNA ribosyltransferase-isomerase"/>
    <property type="match status" value="1"/>
</dbReference>
<dbReference type="Gene3D" id="3.40.1780.10">
    <property type="entry name" value="QueA-like"/>
    <property type="match status" value="1"/>
</dbReference>
<accession>A0A0Q4BA51</accession>